<dbReference type="InterPro" id="IPR009057">
    <property type="entry name" value="Homeodomain-like_sf"/>
</dbReference>
<evidence type="ECO:0000256" key="5">
    <source>
        <dbReference type="RuleBase" id="RU000682"/>
    </source>
</evidence>
<dbReference type="SMART" id="SM00389">
    <property type="entry name" value="HOX"/>
    <property type="match status" value="1"/>
</dbReference>
<proteinExistence type="predicted"/>
<dbReference type="GO" id="GO:0005634">
    <property type="term" value="C:nucleus"/>
    <property type="evidence" value="ECO:0007669"/>
    <property type="project" value="UniProtKB-SubCell"/>
</dbReference>
<dbReference type="InterPro" id="IPR017970">
    <property type="entry name" value="Homeobox_CS"/>
</dbReference>
<name>A0AA35NR50_SACUV</name>
<evidence type="ECO:0000259" key="6">
    <source>
        <dbReference type="PROSITE" id="PS50071"/>
    </source>
</evidence>
<dbReference type="GO" id="GO:0000981">
    <property type="term" value="F:DNA-binding transcription factor activity, RNA polymerase II-specific"/>
    <property type="evidence" value="ECO:0007669"/>
    <property type="project" value="InterPro"/>
</dbReference>
<dbReference type="Pfam" id="PF00046">
    <property type="entry name" value="Homeodomain"/>
    <property type="match status" value="1"/>
</dbReference>
<dbReference type="EMBL" id="OX365914">
    <property type="protein sequence ID" value="CAI4057514.1"/>
    <property type="molecule type" value="Genomic_DNA"/>
</dbReference>
<dbReference type="Gene3D" id="1.10.10.60">
    <property type="entry name" value="Homeodomain-like"/>
    <property type="match status" value="1"/>
</dbReference>
<dbReference type="PROSITE" id="PS50071">
    <property type="entry name" value="HOMEOBOX_2"/>
    <property type="match status" value="1"/>
</dbReference>
<evidence type="ECO:0000256" key="1">
    <source>
        <dbReference type="ARBA" id="ARBA00023125"/>
    </source>
</evidence>
<evidence type="ECO:0000313" key="8">
    <source>
        <dbReference type="Proteomes" id="UP001162090"/>
    </source>
</evidence>
<keyword evidence="2 4" id="KW-0371">Homeobox</keyword>
<keyword evidence="3 4" id="KW-0539">Nucleus</keyword>
<organism evidence="7 8">
    <name type="scientific">Saccharomyces uvarum</name>
    <name type="common">Yeast</name>
    <name type="synonym">Saccharomyces bayanus var. uvarum</name>
    <dbReference type="NCBI Taxonomy" id="230603"/>
    <lineage>
        <taxon>Eukaryota</taxon>
        <taxon>Fungi</taxon>
        <taxon>Dikarya</taxon>
        <taxon>Ascomycota</taxon>
        <taxon>Saccharomycotina</taxon>
        <taxon>Saccharomycetes</taxon>
        <taxon>Saccharomycetales</taxon>
        <taxon>Saccharomycetaceae</taxon>
        <taxon>Saccharomyces</taxon>
    </lineage>
</organism>
<dbReference type="GO" id="GO:0003677">
    <property type="term" value="F:DNA binding"/>
    <property type="evidence" value="ECO:0007669"/>
    <property type="project" value="UniProtKB-UniRule"/>
</dbReference>
<feature type="domain" description="Homeobox" evidence="6">
    <location>
        <begin position="68"/>
        <end position="126"/>
    </location>
</feature>
<dbReference type="PROSITE" id="PS00027">
    <property type="entry name" value="HOMEOBOX_1"/>
    <property type="match status" value="1"/>
</dbReference>
<keyword evidence="1 4" id="KW-0238">DNA-binding</keyword>
<dbReference type="Proteomes" id="UP001162090">
    <property type="component" value="Chromosome 3"/>
</dbReference>
<dbReference type="CDD" id="cd00086">
    <property type="entry name" value="homeodomain"/>
    <property type="match status" value="1"/>
</dbReference>
<comment type="subcellular location">
    <subcellularLocation>
        <location evidence="4 5">Nucleus</location>
    </subcellularLocation>
</comment>
<dbReference type="AlphaFoldDB" id="A0AA35NR50"/>
<dbReference type="SUPFAM" id="SSF46689">
    <property type="entry name" value="Homeodomain-like"/>
    <property type="match status" value="1"/>
</dbReference>
<evidence type="ECO:0000256" key="4">
    <source>
        <dbReference type="PROSITE-ProRule" id="PRU00108"/>
    </source>
</evidence>
<evidence type="ECO:0000256" key="3">
    <source>
        <dbReference type="ARBA" id="ARBA00023242"/>
    </source>
</evidence>
<dbReference type="InterPro" id="IPR001356">
    <property type="entry name" value="HD"/>
</dbReference>
<evidence type="ECO:0000313" key="7">
    <source>
        <dbReference type="EMBL" id="CAI4057514.1"/>
    </source>
</evidence>
<protein>
    <submittedName>
        <fullName evidence="7">SUVC03G1475 protein</fullName>
    </submittedName>
</protein>
<reference evidence="7" key="1">
    <citation type="submission" date="2022-10" db="EMBL/GenBank/DDBJ databases">
        <authorList>
            <person name="Byrne P K."/>
        </authorList>
    </citation>
    <scope>NUCLEOTIDE SEQUENCE</scope>
    <source>
        <strain evidence="7">CBS7001</strain>
    </source>
</reference>
<sequence length="126" mass="14720">MDDICSIAENINRALFKILGTEIDEINLNTNNLYKFVLESNLTKVEQRTLQKNISNNRLEIYHGIKKEKNHKGKSSISPQARAFLEQVFKRKQSLNSKEKEEVAKKCGITPLQVRVWFINKRMRSK</sequence>
<evidence type="ECO:0000256" key="2">
    <source>
        <dbReference type="ARBA" id="ARBA00023155"/>
    </source>
</evidence>
<gene>
    <name evidence="7" type="primary">SUVC03G1475</name>
    <name evidence="7" type="ORF">SUVC_03G1475</name>
</gene>
<accession>A0AA35NR50</accession>